<dbReference type="InterPro" id="IPR007094">
    <property type="entry name" value="RNA-dir_pol_PSvirus"/>
</dbReference>
<evidence type="ECO:0000313" key="6">
    <source>
        <dbReference type="EMBL" id="APG78210.1"/>
    </source>
</evidence>
<feature type="compositionally biased region" description="Basic and acidic residues" evidence="4">
    <location>
        <begin position="595"/>
        <end position="608"/>
    </location>
</feature>
<dbReference type="GO" id="GO:0006351">
    <property type="term" value="P:DNA-templated transcription"/>
    <property type="evidence" value="ECO:0007669"/>
    <property type="project" value="InterPro"/>
</dbReference>
<dbReference type="Pfam" id="PF00680">
    <property type="entry name" value="RdRP_1"/>
    <property type="match status" value="1"/>
</dbReference>
<dbReference type="GO" id="GO:0003968">
    <property type="term" value="F:RNA-directed RNA polymerase activity"/>
    <property type="evidence" value="ECO:0007669"/>
    <property type="project" value="InterPro"/>
</dbReference>
<evidence type="ECO:0000256" key="4">
    <source>
        <dbReference type="SAM" id="MobiDB-lite"/>
    </source>
</evidence>
<dbReference type="InterPro" id="IPR043502">
    <property type="entry name" value="DNA/RNA_pol_sf"/>
</dbReference>
<proteinExistence type="predicted"/>
<keyword evidence="3" id="KW-0693">Viral RNA replication</keyword>
<feature type="domain" description="RdRp catalytic" evidence="5">
    <location>
        <begin position="332"/>
        <end position="465"/>
    </location>
</feature>
<keyword evidence="2" id="KW-0548">Nucleotidyltransferase</keyword>
<evidence type="ECO:0000256" key="3">
    <source>
        <dbReference type="ARBA" id="ARBA00022953"/>
    </source>
</evidence>
<feature type="region of interest" description="Disordered" evidence="4">
    <location>
        <begin position="585"/>
        <end position="608"/>
    </location>
</feature>
<organism evidence="7">
    <name type="scientific">Hubei earwig virus 2</name>
    <dbReference type="NCBI Taxonomy" id="1922891"/>
    <lineage>
        <taxon>Viruses</taxon>
        <taxon>Riboviria</taxon>
    </lineage>
</organism>
<sequence>MSVANSKASIYMANSKWLQVIMSLCDEFKSYSVSSTPALLNEFDSKALQQMSKNMMRELDHVPLTPLAQNANEEENGADSILALDAPIQGWESQFMYECVQLAQKHGYLDDKPGGLKAHYANSVRRNLLKMGREVTPGAGLRRMDNLEKYFHNFTFNVKSPELWDKAMELTMKGVRAYHSIAHLDTWPAGWLPFSGSDYDTNVGYPSFHNAATMNKGKSYGDIAREQAKKLDPRDLPALPYTIGGSDQSSGFKMDNLAEMKADSLKGQFFEDSKARLMMPSSRAGNMWVQKIISSLIDYVKENVTMFFGYSDSTQIASMMQSMSKFCHAKGYSLQNIDYSSFDTTVSPELRASACIMVDEMLKTELGKLINHQSVLWGLKGPMWYYVTGGQIRKRFRFGTIGSGENSTNFDGGLCNALATTYAALCVDESFSKLYEEMLNAGLSPMLVMGDDNLFPINSDNADQMLKEMSIMLEEELGMEMNPTKVEQSMFLQKFTDETLPDGQYWTPFPSVMSKMMWLERDKGLDEYAWTMANWMKIWECSFNPEVGDMMRLLAKYDKTKLGLQRADGTSQSVNDFMNGLRSSSAEVGKADSSSLREDDPNKSINFDEKGDVTSDFITTMWDLVKQALSNNGESDFDENQHFIEKPEQLETVERSVL</sequence>
<evidence type="ECO:0000313" key="7">
    <source>
        <dbReference type="EMBL" id="APG78300.1"/>
    </source>
</evidence>
<dbReference type="EMBL" id="KX884185">
    <property type="protein sequence ID" value="APG78300.1"/>
    <property type="molecule type" value="Genomic_RNA"/>
</dbReference>
<reference evidence="7" key="1">
    <citation type="journal article" date="2016" name="Nature">
        <title>Redefining the invertebrate RNA virosphere.</title>
        <authorList>
            <person name="Shi M."/>
            <person name="Lin X.D."/>
            <person name="Tian J.H."/>
            <person name="Chen L.J."/>
            <person name="Chen X."/>
            <person name="Li C.X."/>
            <person name="Qin X.C."/>
            <person name="Li J."/>
            <person name="Cao J.P."/>
            <person name="Eden J.S."/>
            <person name="Buchmann J."/>
            <person name="Wang W."/>
            <person name="Xu J."/>
            <person name="Holmes E.C."/>
            <person name="Zhang Y.Z."/>
        </authorList>
    </citation>
    <scope>NUCLEOTIDE SEQUENCE</scope>
    <source>
        <strain evidence="6">GCM11219</strain>
        <strain evidence="7">WGML118279</strain>
    </source>
</reference>
<dbReference type="GO" id="GO:0039694">
    <property type="term" value="P:viral RNA genome replication"/>
    <property type="evidence" value="ECO:0007669"/>
    <property type="project" value="InterPro"/>
</dbReference>
<evidence type="ECO:0000259" key="5">
    <source>
        <dbReference type="PROSITE" id="PS50507"/>
    </source>
</evidence>
<feature type="region of interest" description="Disordered" evidence="4">
    <location>
        <begin position="635"/>
        <end position="658"/>
    </location>
</feature>
<accession>A0A1L3KLK2</accession>
<evidence type="ECO:0000256" key="2">
    <source>
        <dbReference type="ARBA" id="ARBA00022695"/>
    </source>
</evidence>
<dbReference type="PROSITE" id="PS50507">
    <property type="entry name" value="RDRP_SSRNA_POS"/>
    <property type="match status" value="1"/>
</dbReference>
<evidence type="ECO:0000256" key="1">
    <source>
        <dbReference type="ARBA" id="ARBA00022679"/>
    </source>
</evidence>
<feature type="compositionally biased region" description="Basic and acidic residues" evidence="4">
    <location>
        <begin position="639"/>
        <end position="658"/>
    </location>
</feature>
<dbReference type="SUPFAM" id="SSF56672">
    <property type="entry name" value="DNA/RNA polymerases"/>
    <property type="match status" value="1"/>
</dbReference>
<name>A0A1L3KLK2_9VIRU</name>
<protein>
    <submittedName>
        <fullName evidence="7">RdRp</fullName>
    </submittedName>
</protein>
<dbReference type="GO" id="GO:0003723">
    <property type="term" value="F:RNA binding"/>
    <property type="evidence" value="ECO:0007669"/>
    <property type="project" value="InterPro"/>
</dbReference>
<keyword evidence="1" id="KW-0808">Transferase</keyword>
<dbReference type="EMBL" id="KX884097">
    <property type="protein sequence ID" value="APG78210.1"/>
    <property type="molecule type" value="Genomic_RNA"/>
</dbReference>
<dbReference type="InterPro" id="IPR001205">
    <property type="entry name" value="RNA-dir_pol_C"/>
</dbReference>